<dbReference type="OrthoDB" id="2943790at2"/>
<sequence length="181" mass="19345">MKGFKVFLGAVMVGTLAFGMTNPTLGEAANAPAKVQPNNNVSMYGRMGMFMGSYFQGSMHEIIAEKLGMTSDELYKACLDGKSIAELMNEKDISAAEVVKAVIAERETVLDDMVKAKTITKDQKDLMLENMKVMVENMIDTEGVGPGGAKAGFNRGGGCLMTPGANQGMGRGRMGAGPMWW</sequence>
<dbReference type="PATRIC" id="fig|1348973.3.peg.1419"/>
<accession>A0A072NNR7</accession>
<comment type="caution">
    <text evidence="1">The sequence shown here is derived from an EMBL/GenBank/DDBJ whole genome shotgun (WGS) entry which is preliminary data.</text>
</comment>
<proteinExistence type="predicted"/>
<gene>
    <name evidence="1" type="ORF">M670_01452</name>
</gene>
<dbReference type="AlphaFoldDB" id="A0A072NNR7"/>
<evidence type="ECO:0000313" key="1">
    <source>
        <dbReference type="EMBL" id="KEF39066.1"/>
    </source>
</evidence>
<dbReference type="RefSeq" id="WP_035194505.1">
    <property type="nucleotide sequence ID" value="NZ_JJRY01000004.1"/>
</dbReference>
<reference evidence="1 2" key="1">
    <citation type="submission" date="2014-04" db="EMBL/GenBank/DDBJ databases">
        <title>Draft genome sequence of Bacillus azotoformans MEV2011, a (co-) denitrifying strain unable to grow in the presence of oxygen.</title>
        <authorList>
            <person name="Nielsen M."/>
            <person name="Schreiber L."/>
            <person name="Finster K."/>
            <person name="Schramm A."/>
        </authorList>
    </citation>
    <scope>NUCLEOTIDE SEQUENCE [LARGE SCALE GENOMIC DNA]</scope>
    <source>
        <strain evidence="1 2">MEV2011</strain>
    </source>
</reference>
<dbReference type="EMBL" id="JJRY01000004">
    <property type="protein sequence ID" value="KEF39066.1"/>
    <property type="molecule type" value="Genomic_DNA"/>
</dbReference>
<evidence type="ECO:0000313" key="2">
    <source>
        <dbReference type="Proteomes" id="UP000027936"/>
    </source>
</evidence>
<dbReference type="Proteomes" id="UP000027936">
    <property type="component" value="Unassembled WGS sequence"/>
</dbReference>
<name>A0A072NNR7_SCHAZ</name>
<evidence type="ECO:0008006" key="3">
    <source>
        <dbReference type="Google" id="ProtNLM"/>
    </source>
</evidence>
<organism evidence="1 2">
    <name type="scientific">Schinkia azotoformans MEV2011</name>
    <dbReference type="NCBI Taxonomy" id="1348973"/>
    <lineage>
        <taxon>Bacteria</taxon>
        <taxon>Bacillati</taxon>
        <taxon>Bacillota</taxon>
        <taxon>Bacilli</taxon>
        <taxon>Bacillales</taxon>
        <taxon>Bacillaceae</taxon>
        <taxon>Calidifontibacillus/Schinkia group</taxon>
        <taxon>Schinkia</taxon>
    </lineage>
</organism>
<protein>
    <recommendedName>
        <fullName evidence="3">DUF2680 domain-containing protein</fullName>
    </recommendedName>
</protein>